<dbReference type="PANTHER" id="PTHR42659:SF2">
    <property type="entry name" value="XANTHINE DEHYDROGENASE SUBUNIT C-RELATED"/>
    <property type="match status" value="1"/>
</dbReference>
<dbReference type="GO" id="GO:0016491">
    <property type="term" value="F:oxidoreductase activity"/>
    <property type="evidence" value="ECO:0007669"/>
    <property type="project" value="UniProtKB-KW"/>
</dbReference>
<name>A0A1M6QVK7_9FIRM</name>
<sequence>MIPFDFAYYQPSSLAEAGGLFAELAAQGKEPMYYAGGTEIISFSRLYQLFPRAVIDIKKIAECNMLEQKNGKLVIGAAKTLSQIQESNVFPLLSWCSGRVADHTMRNKITLGGNICSRIPYREAVLALLVSDSEIIIWGKQGLKKVGLNQVFHQTLLLEPGEIVVQLVIDQEVTRVPFTSTKQTMDGLVHYPQDRIGYPVVSIAALKKKNQINFAFSGVCSFPFRSTEVESFLNNPSLPWDEKIHQVAEKLPAEIINDMEGSADYREFVLKNMLSDIVKRLEG</sequence>
<dbReference type="InterPro" id="IPR016166">
    <property type="entry name" value="FAD-bd_PCMH"/>
</dbReference>
<evidence type="ECO:0000256" key="1">
    <source>
        <dbReference type="ARBA" id="ARBA00022630"/>
    </source>
</evidence>
<dbReference type="STRING" id="1121421.SAMN02745123_01226"/>
<dbReference type="PANTHER" id="PTHR42659">
    <property type="entry name" value="XANTHINE DEHYDROGENASE SUBUNIT C-RELATED"/>
    <property type="match status" value="1"/>
</dbReference>
<keyword evidence="2" id="KW-0274">FAD</keyword>
<dbReference type="PROSITE" id="PS51387">
    <property type="entry name" value="FAD_PCMH"/>
    <property type="match status" value="1"/>
</dbReference>
<keyword evidence="6" id="KW-1185">Reference proteome</keyword>
<dbReference type="RefSeq" id="WP_072911867.1">
    <property type="nucleotide sequence ID" value="NZ_FRAR01000009.1"/>
</dbReference>
<dbReference type="Gene3D" id="3.30.390.50">
    <property type="entry name" value="CO dehydrogenase flavoprotein, C-terminal domain"/>
    <property type="match status" value="1"/>
</dbReference>
<dbReference type="Gene3D" id="3.30.465.10">
    <property type="match status" value="1"/>
</dbReference>
<dbReference type="SUPFAM" id="SSF55447">
    <property type="entry name" value="CO dehydrogenase flavoprotein C-terminal domain-like"/>
    <property type="match status" value="1"/>
</dbReference>
<dbReference type="AlphaFoldDB" id="A0A1M6QVK7"/>
<dbReference type="Proteomes" id="UP000183997">
    <property type="component" value="Unassembled WGS sequence"/>
</dbReference>
<gene>
    <name evidence="5" type="ORF">SAMN02745123_01226</name>
</gene>
<protein>
    <submittedName>
        <fullName evidence="5">CO or xanthine dehydrogenase, FAD-binding subunit</fullName>
    </submittedName>
</protein>
<accession>A0A1M6QVK7</accession>
<organism evidence="5 6">
    <name type="scientific">Desulforamulus aeronauticus DSM 10349</name>
    <dbReference type="NCBI Taxonomy" id="1121421"/>
    <lineage>
        <taxon>Bacteria</taxon>
        <taxon>Bacillati</taxon>
        <taxon>Bacillota</taxon>
        <taxon>Clostridia</taxon>
        <taxon>Eubacteriales</taxon>
        <taxon>Peptococcaceae</taxon>
        <taxon>Desulforamulus</taxon>
    </lineage>
</organism>
<reference evidence="6" key="1">
    <citation type="submission" date="2016-11" db="EMBL/GenBank/DDBJ databases">
        <authorList>
            <person name="Varghese N."/>
            <person name="Submissions S."/>
        </authorList>
    </citation>
    <scope>NUCLEOTIDE SEQUENCE [LARGE SCALE GENOMIC DNA]</scope>
    <source>
        <strain evidence="6">DSM 10349</strain>
    </source>
</reference>
<dbReference type="InterPro" id="IPR051312">
    <property type="entry name" value="Diverse_Substr_Oxidored"/>
</dbReference>
<keyword evidence="3" id="KW-0560">Oxidoreductase</keyword>
<dbReference type="Gene3D" id="3.30.43.10">
    <property type="entry name" value="Uridine Diphospho-n-acetylenolpyruvylglucosamine Reductase, domain 2"/>
    <property type="match status" value="1"/>
</dbReference>
<dbReference type="EMBL" id="FRAR01000009">
    <property type="protein sequence ID" value="SHK24118.1"/>
    <property type="molecule type" value="Genomic_DNA"/>
</dbReference>
<dbReference type="InterPro" id="IPR036683">
    <property type="entry name" value="CO_DH_flav_C_dom_sf"/>
</dbReference>
<dbReference type="InterPro" id="IPR016169">
    <property type="entry name" value="FAD-bd_PCMH_sub2"/>
</dbReference>
<dbReference type="SUPFAM" id="SSF56176">
    <property type="entry name" value="FAD-binding/transporter-associated domain-like"/>
    <property type="match status" value="1"/>
</dbReference>
<evidence type="ECO:0000259" key="4">
    <source>
        <dbReference type="PROSITE" id="PS51387"/>
    </source>
</evidence>
<evidence type="ECO:0000256" key="2">
    <source>
        <dbReference type="ARBA" id="ARBA00022827"/>
    </source>
</evidence>
<keyword evidence="1" id="KW-0285">Flavoprotein</keyword>
<dbReference type="GO" id="GO:0071949">
    <property type="term" value="F:FAD binding"/>
    <property type="evidence" value="ECO:0007669"/>
    <property type="project" value="InterPro"/>
</dbReference>
<evidence type="ECO:0000313" key="6">
    <source>
        <dbReference type="Proteomes" id="UP000183997"/>
    </source>
</evidence>
<dbReference type="Pfam" id="PF00941">
    <property type="entry name" value="FAD_binding_5"/>
    <property type="match status" value="1"/>
</dbReference>
<dbReference type="InterPro" id="IPR036318">
    <property type="entry name" value="FAD-bd_PCMH-like_sf"/>
</dbReference>
<dbReference type="InterPro" id="IPR016167">
    <property type="entry name" value="FAD-bd_PCMH_sub1"/>
</dbReference>
<evidence type="ECO:0000256" key="3">
    <source>
        <dbReference type="ARBA" id="ARBA00023002"/>
    </source>
</evidence>
<evidence type="ECO:0000313" key="5">
    <source>
        <dbReference type="EMBL" id="SHK24118.1"/>
    </source>
</evidence>
<proteinExistence type="predicted"/>
<feature type="domain" description="FAD-binding PCMH-type" evidence="4">
    <location>
        <begin position="1"/>
        <end position="174"/>
    </location>
</feature>
<dbReference type="OrthoDB" id="9789842at2"/>
<dbReference type="InterPro" id="IPR002346">
    <property type="entry name" value="Mopterin_DH_FAD-bd"/>
</dbReference>